<evidence type="ECO:0000256" key="7">
    <source>
        <dbReference type="RuleBase" id="RU004326"/>
    </source>
</evidence>
<keyword evidence="4 7" id="KW-0479">Metal-binding</keyword>
<feature type="domain" description="Alpha-D-phosphohexomutase alpha/beta/alpha" evidence="10">
    <location>
        <begin position="148"/>
        <end position="247"/>
    </location>
</feature>
<dbReference type="PANTHER" id="PTHR43771">
    <property type="entry name" value="PHOSPHOMANNOMUTASE"/>
    <property type="match status" value="1"/>
</dbReference>
<dbReference type="PANTHER" id="PTHR43771:SF1">
    <property type="entry name" value="PHOSPHOMANNOMUTASE"/>
    <property type="match status" value="1"/>
</dbReference>
<dbReference type="Pfam" id="PF02879">
    <property type="entry name" value="PGM_PMM_II"/>
    <property type="match status" value="1"/>
</dbReference>
<dbReference type="PRINTS" id="PR00509">
    <property type="entry name" value="PGMPMM"/>
</dbReference>
<dbReference type="InterPro" id="IPR036900">
    <property type="entry name" value="A-D-PHexomutase_C_sf"/>
</dbReference>
<evidence type="ECO:0000256" key="3">
    <source>
        <dbReference type="ARBA" id="ARBA00022553"/>
    </source>
</evidence>
<dbReference type="InterPro" id="IPR016055">
    <property type="entry name" value="A-D-PHexomutase_a/b/a-I/II/III"/>
</dbReference>
<name>A0A1F5TQ49_9BACT</name>
<accession>A0A1F5TQ49</accession>
<feature type="domain" description="Alpha-D-phosphohexomutase C-terminal" evidence="8">
    <location>
        <begin position="366"/>
        <end position="439"/>
    </location>
</feature>
<evidence type="ECO:0000313" key="12">
    <source>
        <dbReference type="EMBL" id="OGF41092.1"/>
    </source>
</evidence>
<dbReference type="InterPro" id="IPR005844">
    <property type="entry name" value="A-D-PHexomutase_a/b/a-I"/>
</dbReference>
<dbReference type="InterPro" id="IPR005845">
    <property type="entry name" value="A-D-PHexomutase_a/b/a-II"/>
</dbReference>
<gene>
    <name evidence="12" type="ORF">A2477_00185</name>
</gene>
<dbReference type="AlphaFoldDB" id="A0A1F5TQ49"/>
<dbReference type="Proteomes" id="UP000177939">
    <property type="component" value="Unassembled WGS sequence"/>
</dbReference>
<evidence type="ECO:0000256" key="4">
    <source>
        <dbReference type="ARBA" id="ARBA00022723"/>
    </source>
</evidence>
<evidence type="ECO:0000256" key="5">
    <source>
        <dbReference type="ARBA" id="ARBA00022842"/>
    </source>
</evidence>
<comment type="caution">
    <text evidence="12">The sequence shown here is derived from an EMBL/GenBank/DDBJ whole genome shotgun (WGS) entry which is preliminary data.</text>
</comment>
<feature type="domain" description="Alpha-D-phosphohexomutase alpha/beta/alpha" evidence="9">
    <location>
        <begin position="6"/>
        <end position="109"/>
    </location>
</feature>
<dbReference type="CDD" id="cd03089">
    <property type="entry name" value="PMM_PGM"/>
    <property type="match status" value="1"/>
</dbReference>
<evidence type="ECO:0000256" key="6">
    <source>
        <dbReference type="ARBA" id="ARBA00023235"/>
    </source>
</evidence>
<dbReference type="InterPro" id="IPR005841">
    <property type="entry name" value="Alpha-D-phosphohexomutase_SF"/>
</dbReference>
<proteinExistence type="inferred from homology"/>
<dbReference type="SUPFAM" id="SSF55957">
    <property type="entry name" value="Phosphoglucomutase, C-terminal domain"/>
    <property type="match status" value="1"/>
</dbReference>
<evidence type="ECO:0000313" key="13">
    <source>
        <dbReference type="Proteomes" id="UP000177939"/>
    </source>
</evidence>
<reference evidence="12 13" key="1">
    <citation type="journal article" date="2016" name="Nat. Commun.">
        <title>Thousands of microbial genomes shed light on interconnected biogeochemical processes in an aquifer system.</title>
        <authorList>
            <person name="Anantharaman K."/>
            <person name="Brown C.T."/>
            <person name="Hug L.A."/>
            <person name="Sharon I."/>
            <person name="Castelle C.J."/>
            <person name="Probst A.J."/>
            <person name="Thomas B.C."/>
            <person name="Singh A."/>
            <person name="Wilkins M.J."/>
            <person name="Karaoz U."/>
            <person name="Brodie E.L."/>
            <person name="Williams K.H."/>
            <person name="Hubbard S.S."/>
            <person name="Banfield J.F."/>
        </authorList>
    </citation>
    <scope>NUCLEOTIDE SEQUENCE [LARGE SCALE GENOMIC DNA]</scope>
</reference>
<feature type="domain" description="Alpha-D-phosphohexomutase alpha/beta/alpha" evidence="11">
    <location>
        <begin position="253"/>
        <end position="358"/>
    </location>
</feature>
<comment type="similarity">
    <text evidence="2 7">Belongs to the phosphohexose mutase family.</text>
</comment>
<evidence type="ECO:0008006" key="14">
    <source>
        <dbReference type="Google" id="ProtNLM"/>
    </source>
</evidence>
<dbReference type="Gene3D" id="3.40.120.10">
    <property type="entry name" value="Alpha-D-Glucose-1,6-Bisphosphate, subunit A, domain 3"/>
    <property type="match status" value="3"/>
</dbReference>
<dbReference type="Pfam" id="PF02880">
    <property type="entry name" value="PGM_PMM_III"/>
    <property type="match status" value="1"/>
</dbReference>
<dbReference type="EMBL" id="MFGL01000009">
    <property type="protein sequence ID" value="OGF41092.1"/>
    <property type="molecule type" value="Genomic_DNA"/>
</dbReference>
<evidence type="ECO:0000259" key="10">
    <source>
        <dbReference type="Pfam" id="PF02879"/>
    </source>
</evidence>
<evidence type="ECO:0000259" key="9">
    <source>
        <dbReference type="Pfam" id="PF02878"/>
    </source>
</evidence>
<comment type="cofactor">
    <cofactor evidence="1">
        <name>Mg(2+)</name>
        <dbReference type="ChEBI" id="CHEBI:18420"/>
    </cofactor>
</comment>
<dbReference type="InterPro" id="IPR005843">
    <property type="entry name" value="A-D-PHexomutase_C"/>
</dbReference>
<organism evidence="12 13">
    <name type="scientific">Candidatus Falkowbacteria bacterium RIFOXYC2_FULL_47_12</name>
    <dbReference type="NCBI Taxonomy" id="1798004"/>
    <lineage>
        <taxon>Bacteria</taxon>
        <taxon>Candidatus Falkowiibacteriota</taxon>
    </lineage>
</organism>
<dbReference type="InterPro" id="IPR005846">
    <property type="entry name" value="A-D-PHexomutase_a/b/a-III"/>
</dbReference>
<sequence length="443" mass="49335">MLNLSIFKSYDIRGIYPQELNEEAAYTIGRAYARRVKVNEIIVGSDMRLSGPALKAALIRGITDEGVSVVDIGLVPVDAVYFAVRKQNYPAGVMITASHNPKDYNGFKLPLPGIGWVRGEELRDDVVNLPPLAEKIKGGIKEFDILPDYIKHVLSFCDVKQVKPFKVVVDAGNGMAGKVVPLLQPHLPIDIIPLNFALDGNFPAHPSNPLLPESQVQIREKILETTADCGVIFDGDTDRLFFVDETGEFVPADLTLLILAKEFLRREPGAGIVYNAICSRIVSETIKKWGGRPLRAKVGFVNVMKTMADEKGIMGGELSAHYSFRDNGYADSGFIAWLILLQLLSEDGRKLSHIVSEFDVYNKSPEINIELDKANRAAAIERLKEKYKNATQDELDGLTVTFPDWWFNVRESNTEPLLRVTIETPNAQITAEKKEEILKIIQQ</sequence>
<dbReference type="InterPro" id="IPR016066">
    <property type="entry name" value="A-D-PHexomutase_CS"/>
</dbReference>
<keyword evidence="5 7" id="KW-0460">Magnesium</keyword>
<evidence type="ECO:0000259" key="8">
    <source>
        <dbReference type="Pfam" id="PF00408"/>
    </source>
</evidence>
<dbReference type="GO" id="GO:0005975">
    <property type="term" value="P:carbohydrate metabolic process"/>
    <property type="evidence" value="ECO:0007669"/>
    <property type="project" value="InterPro"/>
</dbReference>
<protein>
    <recommendedName>
        <fullName evidence="14">Phosphomannomutase/phosphoglucomutase</fullName>
    </recommendedName>
</protein>
<keyword evidence="6" id="KW-0413">Isomerase</keyword>
<evidence type="ECO:0000256" key="1">
    <source>
        <dbReference type="ARBA" id="ARBA00001946"/>
    </source>
</evidence>
<dbReference type="GO" id="GO:0000287">
    <property type="term" value="F:magnesium ion binding"/>
    <property type="evidence" value="ECO:0007669"/>
    <property type="project" value="InterPro"/>
</dbReference>
<dbReference type="SUPFAM" id="SSF53738">
    <property type="entry name" value="Phosphoglucomutase, first 3 domains"/>
    <property type="match status" value="3"/>
</dbReference>
<evidence type="ECO:0000259" key="11">
    <source>
        <dbReference type="Pfam" id="PF02880"/>
    </source>
</evidence>
<evidence type="ECO:0000256" key="2">
    <source>
        <dbReference type="ARBA" id="ARBA00010231"/>
    </source>
</evidence>
<dbReference type="PROSITE" id="PS00710">
    <property type="entry name" value="PGM_PMM"/>
    <property type="match status" value="1"/>
</dbReference>
<keyword evidence="3" id="KW-0597">Phosphoprotein</keyword>
<dbReference type="Pfam" id="PF00408">
    <property type="entry name" value="PGM_PMM_IV"/>
    <property type="match status" value="1"/>
</dbReference>
<dbReference type="GO" id="GO:0016868">
    <property type="term" value="F:intramolecular phosphotransferase activity"/>
    <property type="evidence" value="ECO:0007669"/>
    <property type="project" value="InterPro"/>
</dbReference>
<dbReference type="Gene3D" id="3.30.310.50">
    <property type="entry name" value="Alpha-D-phosphohexomutase, C-terminal domain"/>
    <property type="match status" value="1"/>
</dbReference>
<dbReference type="Pfam" id="PF02878">
    <property type="entry name" value="PGM_PMM_I"/>
    <property type="match status" value="1"/>
</dbReference>